<dbReference type="SUPFAM" id="SSF48371">
    <property type="entry name" value="ARM repeat"/>
    <property type="match status" value="1"/>
</dbReference>
<dbReference type="PANTHER" id="PTHR23315:SF284">
    <property type="entry name" value="U-BOX DOMAIN-CONTAINING PROTEIN 7"/>
    <property type="match status" value="1"/>
</dbReference>
<comment type="caution">
    <text evidence="8">The sequence shown here is derived from an EMBL/GenBank/DDBJ whole genome shotgun (WGS) entry which is preliminary data.</text>
</comment>
<accession>A0ABD3D0T7</accession>
<reference evidence="9" key="1">
    <citation type="journal article" date="2024" name="IScience">
        <title>Strigolactones Initiate the Formation of Haustorium-like Structures in Castilleja.</title>
        <authorList>
            <person name="Buerger M."/>
            <person name="Peterson D."/>
            <person name="Chory J."/>
        </authorList>
    </citation>
    <scope>NUCLEOTIDE SEQUENCE [LARGE SCALE GENOMIC DNA]</scope>
</reference>
<dbReference type="Gene3D" id="3.30.40.10">
    <property type="entry name" value="Zinc/RING finger domain, C3HC4 (zinc finger)"/>
    <property type="match status" value="1"/>
</dbReference>
<proteinExistence type="predicted"/>
<feature type="domain" description="U-box" evidence="7">
    <location>
        <begin position="16"/>
        <end position="90"/>
    </location>
</feature>
<organism evidence="8 9">
    <name type="scientific">Castilleja foliolosa</name>
    <dbReference type="NCBI Taxonomy" id="1961234"/>
    <lineage>
        <taxon>Eukaryota</taxon>
        <taxon>Viridiplantae</taxon>
        <taxon>Streptophyta</taxon>
        <taxon>Embryophyta</taxon>
        <taxon>Tracheophyta</taxon>
        <taxon>Spermatophyta</taxon>
        <taxon>Magnoliopsida</taxon>
        <taxon>eudicotyledons</taxon>
        <taxon>Gunneridae</taxon>
        <taxon>Pentapetalae</taxon>
        <taxon>asterids</taxon>
        <taxon>lamiids</taxon>
        <taxon>Lamiales</taxon>
        <taxon>Orobanchaceae</taxon>
        <taxon>Pedicularideae</taxon>
        <taxon>Castillejinae</taxon>
        <taxon>Castilleja</taxon>
    </lineage>
</organism>
<name>A0ABD3D0T7_9LAMI</name>
<dbReference type="PANTHER" id="PTHR23315">
    <property type="entry name" value="U BOX DOMAIN-CONTAINING"/>
    <property type="match status" value="1"/>
</dbReference>
<comment type="pathway">
    <text evidence="2">Protein modification; protein ubiquitination.</text>
</comment>
<dbReference type="InterPro" id="IPR045210">
    <property type="entry name" value="RING-Ubox_PUB"/>
</dbReference>
<dbReference type="EC" id="2.3.2.27" evidence="3"/>
<sequence length="242" mass="27296">MSKLSSLNYNPYTHNFPPEELRCPISLQLMYDPVIICSGQKYERVFIEKWFDDGHDTCPKTQQELSHLYLTPNYCVKGLVASWCVQNGLSVPDEPPISRDINYCRLVLSESDSMNSKSIGSNKESMLASGVLQILQKMSANNVSVRAATALYMNLSSLDDAKPILGNSKIAPFLISILNQENDTQCKLDALDTLYNISTHPLNIPHLISSGIIDTLQTIYSHTSQRSVNRKMHRYINLFSFE</sequence>
<dbReference type="InterPro" id="IPR003613">
    <property type="entry name" value="Ubox_domain"/>
</dbReference>
<dbReference type="InterPro" id="IPR013083">
    <property type="entry name" value="Znf_RING/FYVE/PHD"/>
</dbReference>
<evidence type="ECO:0000256" key="5">
    <source>
        <dbReference type="ARBA" id="ARBA00022737"/>
    </source>
</evidence>
<dbReference type="Proteomes" id="UP001632038">
    <property type="component" value="Unassembled WGS sequence"/>
</dbReference>
<evidence type="ECO:0000256" key="3">
    <source>
        <dbReference type="ARBA" id="ARBA00012483"/>
    </source>
</evidence>
<dbReference type="Gene3D" id="1.25.10.10">
    <property type="entry name" value="Leucine-rich Repeat Variant"/>
    <property type="match status" value="1"/>
</dbReference>
<evidence type="ECO:0000256" key="6">
    <source>
        <dbReference type="ARBA" id="ARBA00022786"/>
    </source>
</evidence>
<keyword evidence="6" id="KW-0833">Ubl conjugation pathway</keyword>
<evidence type="ECO:0000256" key="4">
    <source>
        <dbReference type="ARBA" id="ARBA00022679"/>
    </source>
</evidence>
<dbReference type="FunFam" id="3.30.40.10:FF:000114">
    <property type="entry name" value="RING-type E3 ubiquitin transferase"/>
    <property type="match status" value="1"/>
</dbReference>
<evidence type="ECO:0000259" key="7">
    <source>
        <dbReference type="PROSITE" id="PS51698"/>
    </source>
</evidence>
<evidence type="ECO:0000313" key="9">
    <source>
        <dbReference type="Proteomes" id="UP001632038"/>
    </source>
</evidence>
<dbReference type="CDD" id="cd16664">
    <property type="entry name" value="RING-Ubox_PUB"/>
    <property type="match status" value="1"/>
</dbReference>
<dbReference type="InterPro" id="IPR016024">
    <property type="entry name" value="ARM-type_fold"/>
</dbReference>
<gene>
    <name evidence="8" type="ORF">CASFOL_020425</name>
</gene>
<dbReference type="AlphaFoldDB" id="A0ABD3D0T7"/>
<keyword evidence="5" id="KW-0677">Repeat</keyword>
<dbReference type="Pfam" id="PF04564">
    <property type="entry name" value="U-box"/>
    <property type="match status" value="1"/>
</dbReference>
<dbReference type="PROSITE" id="PS51698">
    <property type="entry name" value="U_BOX"/>
    <property type="match status" value="1"/>
</dbReference>
<dbReference type="SUPFAM" id="SSF57850">
    <property type="entry name" value="RING/U-box"/>
    <property type="match status" value="1"/>
</dbReference>
<evidence type="ECO:0000313" key="8">
    <source>
        <dbReference type="EMBL" id="KAL3635878.1"/>
    </source>
</evidence>
<evidence type="ECO:0000256" key="2">
    <source>
        <dbReference type="ARBA" id="ARBA00004906"/>
    </source>
</evidence>
<dbReference type="GO" id="GO:0061630">
    <property type="term" value="F:ubiquitin protein ligase activity"/>
    <property type="evidence" value="ECO:0007669"/>
    <property type="project" value="UniProtKB-EC"/>
</dbReference>
<keyword evidence="9" id="KW-1185">Reference proteome</keyword>
<keyword evidence="4" id="KW-0808">Transferase</keyword>
<dbReference type="SMART" id="SM00504">
    <property type="entry name" value="Ubox"/>
    <property type="match status" value="1"/>
</dbReference>
<evidence type="ECO:0000256" key="1">
    <source>
        <dbReference type="ARBA" id="ARBA00000900"/>
    </source>
</evidence>
<comment type="catalytic activity">
    <reaction evidence="1">
        <text>S-ubiquitinyl-[E2 ubiquitin-conjugating enzyme]-L-cysteine + [acceptor protein]-L-lysine = [E2 ubiquitin-conjugating enzyme]-L-cysteine + N(6)-ubiquitinyl-[acceptor protein]-L-lysine.</text>
        <dbReference type="EC" id="2.3.2.27"/>
    </reaction>
</comment>
<dbReference type="InterPro" id="IPR011989">
    <property type="entry name" value="ARM-like"/>
</dbReference>
<dbReference type="EMBL" id="JAVIJP010000027">
    <property type="protein sequence ID" value="KAL3635878.1"/>
    <property type="molecule type" value="Genomic_DNA"/>
</dbReference>
<protein>
    <recommendedName>
        <fullName evidence="3">RING-type E3 ubiquitin transferase</fullName>
        <ecNumber evidence="3">2.3.2.27</ecNumber>
    </recommendedName>
</protein>